<evidence type="ECO:0000313" key="4">
    <source>
        <dbReference type="Proteomes" id="UP000315496"/>
    </source>
</evidence>
<organism evidence="3 4">
    <name type="scientific">Giardia muris</name>
    <dbReference type="NCBI Taxonomy" id="5742"/>
    <lineage>
        <taxon>Eukaryota</taxon>
        <taxon>Metamonada</taxon>
        <taxon>Diplomonadida</taxon>
        <taxon>Hexamitidae</taxon>
        <taxon>Giardiinae</taxon>
        <taxon>Giardia</taxon>
    </lineage>
</organism>
<gene>
    <name evidence="3" type="ORF">GMRT_10613</name>
</gene>
<sequence length="254" mass="27835">MPIRSSRHAPLPARAALSSSPALHSASRPRTSGTGLGLGRPPSASYATPSTVRKAPSHYRSCGVVVPKIEETLHIRPQTSNIQRQVELLRRVDAENADSTRWRMGRAIKAGLLPSALLECAKDEPYYAYLLTKLAEAVDRYMDPEAGRVDPGTAAPFPPTAHHNGATDAVSLAKLVNRRELEGRIYRERVESLQGTLAKLDTEIQVAETTVESLRNEIRHLNSVRQITVDAQAPGPLRQRMLNVEATANMLLDL</sequence>
<dbReference type="OrthoDB" id="10252382at2759"/>
<name>A0A4Z1ST29_GIAMU</name>
<feature type="region of interest" description="Disordered" evidence="2">
    <location>
        <begin position="1"/>
        <end position="52"/>
    </location>
</feature>
<protein>
    <submittedName>
        <fullName evidence="3">Uncharacterized protein</fullName>
    </submittedName>
</protein>
<dbReference type="Proteomes" id="UP000315496">
    <property type="component" value="Chromosome 4"/>
</dbReference>
<evidence type="ECO:0000256" key="1">
    <source>
        <dbReference type="SAM" id="Coils"/>
    </source>
</evidence>
<evidence type="ECO:0000313" key="3">
    <source>
        <dbReference type="EMBL" id="TNJ26808.1"/>
    </source>
</evidence>
<keyword evidence="4" id="KW-1185">Reference proteome</keyword>
<comment type="caution">
    <text evidence="3">The sequence shown here is derived from an EMBL/GenBank/DDBJ whole genome shotgun (WGS) entry which is preliminary data.</text>
</comment>
<keyword evidence="1" id="KW-0175">Coiled coil</keyword>
<accession>A0A4Z1ST29</accession>
<dbReference type="VEuPathDB" id="GiardiaDB:GMRT_10613"/>
<evidence type="ECO:0000256" key="2">
    <source>
        <dbReference type="SAM" id="MobiDB-lite"/>
    </source>
</evidence>
<feature type="compositionally biased region" description="Low complexity" evidence="2">
    <location>
        <begin position="8"/>
        <end position="30"/>
    </location>
</feature>
<dbReference type="AlphaFoldDB" id="A0A4Z1ST29"/>
<feature type="coiled-coil region" evidence="1">
    <location>
        <begin position="190"/>
        <end position="224"/>
    </location>
</feature>
<proteinExistence type="predicted"/>
<dbReference type="EMBL" id="VDLU01000004">
    <property type="protein sequence ID" value="TNJ26808.1"/>
    <property type="molecule type" value="Genomic_DNA"/>
</dbReference>
<reference evidence="3 4" key="1">
    <citation type="submission" date="2019-05" db="EMBL/GenBank/DDBJ databases">
        <title>The compact genome of Giardia muris reveals important steps in the evolution of intestinal protozoan parasites.</title>
        <authorList>
            <person name="Xu F."/>
            <person name="Jimenez-Gonzalez A."/>
            <person name="Einarsson E."/>
            <person name="Astvaldsson A."/>
            <person name="Peirasmaki D."/>
            <person name="Eckmann L."/>
            <person name="Andersson J.O."/>
            <person name="Svard S.G."/>
            <person name="Jerlstrom-Hultqvist J."/>
        </authorList>
    </citation>
    <scope>NUCLEOTIDE SEQUENCE [LARGE SCALE GENOMIC DNA]</scope>
    <source>
        <strain evidence="3 4">Roberts-Thomson</strain>
    </source>
</reference>